<dbReference type="GO" id="GO:0003755">
    <property type="term" value="F:peptidyl-prolyl cis-trans isomerase activity"/>
    <property type="evidence" value="ECO:0007669"/>
    <property type="project" value="UniProtKB-KW"/>
</dbReference>
<evidence type="ECO:0000256" key="2">
    <source>
        <dbReference type="ARBA" id="ARBA00004496"/>
    </source>
</evidence>
<feature type="compositionally biased region" description="Basic and acidic residues" evidence="10">
    <location>
        <begin position="310"/>
        <end position="326"/>
    </location>
</feature>
<dbReference type="EC" id="5.2.1.8" evidence="4"/>
<evidence type="ECO:0000259" key="12">
    <source>
        <dbReference type="Pfam" id="PF05698"/>
    </source>
</evidence>
<accession>A0A955I304</accession>
<dbReference type="SUPFAM" id="SSF102735">
    <property type="entry name" value="Trigger factor ribosome-binding domain"/>
    <property type="match status" value="1"/>
</dbReference>
<evidence type="ECO:0000256" key="10">
    <source>
        <dbReference type="SAM" id="MobiDB-lite"/>
    </source>
</evidence>
<feature type="domain" description="Trigger factor ribosome-binding bacterial" evidence="11">
    <location>
        <begin position="13"/>
        <end position="149"/>
    </location>
</feature>
<evidence type="ECO:0000256" key="4">
    <source>
        <dbReference type="ARBA" id="ARBA00013194"/>
    </source>
</evidence>
<evidence type="ECO:0000313" key="14">
    <source>
        <dbReference type="Proteomes" id="UP000741282"/>
    </source>
</evidence>
<dbReference type="InterPro" id="IPR008881">
    <property type="entry name" value="Trigger_fac_ribosome-bd_bac"/>
</dbReference>
<dbReference type="GO" id="GO:0006457">
    <property type="term" value="P:protein folding"/>
    <property type="evidence" value="ECO:0007669"/>
    <property type="project" value="InterPro"/>
</dbReference>
<dbReference type="PIRSF" id="PIRSF003095">
    <property type="entry name" value="Trigger_factor"/>
    <property type="match status" value="1"/>
</dbReference>
<dbReference type="AlphaFoldDB" id="A0A955I304"/>
<comment type="similarity">
    <text evidence="3">Belongs to the FKBP-type PPIase family. Tig subfamily.</text>
</comment>
<dbReference type="InterPro" id="IPR008880">
    <property type="entry name" value="Trigger_fac_C"/>
</dbReference>
<feature type="region of interest" description="Disordered" evidence="10">
    <location>
        <begin position="310"/>
        <end position="329"/>
    </location>
</feature>
<dbReference type="Gene3D" id="1.10.3120.10">
    <property type="entry name" value="Trigger factor, C-terminal domain"/>
    <property type="match status" value="1"/>
</dbReference>
<dbReference type="InterPro" id="IPR027304">
    <property type="entry name" value="Trigger_fact/SurA_dom_sf"/>
</dbReference>
<comment type="subcellular location">
    <subcellularLocation>
        <location evidence="2">Cytoplasm</location>
    </subcellularLocation>
</comment>
<evidence type="ECO:0000256" key="6">
    <source>
        <dbReference type="ARBA" id="ARBA00023110"/>
    </source>
</evidence>
<feature type="compositionally biased region" description="Basic and acidic residues" evidence="10">
    <location>
        <begin position="366"/>
        <end position="403"/>
    </location>
</feature>
<protein>
    <recommendedName>
        <fullName evidence="5">Trigger factor</fullName>
        <ecNumber evidence="4">5.2.1.8</ecNumber>
    </recommendedName>
    <alternativeName>
        <fullName evidence="9">PPIase</fullName>
    </alternativeName>
</protein>
<keyword evidence="8" id="KW-0413">Isomerase</keyword>
<dbReference type="GO" id="GO:0015031">
    <property type="term" value="P:protein transport"/>
    <property type="evidence" value="ECO:0007669"/>
    <property type="project" value="InterPro"/>
</dbReference>
<dbReference type="Proteomes" id="UP000741282">
    <property type="component" value="Unassembled WGS sequence"/>
</dbReference>
<dbReference type="EMBL" id="JAGQLN010000009">
    <property type="protein sequence ID" value="MCA9376872.1"/>
    <property type="molecule type" value="Genomic_DNA"/>
</dbReference>
<sequence length="410" mass="47797">MDDFYSREDDSSKKHEIILKMDLPADAFAKSYEQLLQTKSKDLNLKGFRKGKTPKEMIEPKMRDLVLAETFERIAPYYVNAAIIKEKLQPVAPPEYLDLGELKVGEGIKFTVKVTVMPDFDLADTKKIKVEQQKPDVKETEIDQTLETMFKNNATTHDPKKEEKPDDEWALRIAKLYQFDDVRSLADLRAKIKELIMQQKRSILDQNAASDAMREAVKVSKIEIPQAAIVFEAQQREEAFQRDLDAAKMSMRDFLKERDLRHEELKEMWLKDAKEALENDVVLRIYADKKDIVIEADELRSEIEAMKKAAEAQYRHDHEGHDHPMEFDESAYDDPQWQEQIKTYMRKQKAYRQFLQEVFGEDFFGNDEKNDQESKKATTKGSKVETTKSKEKKPETSDKAKKDVTKKKAK</sequence>
<dbReference type="Gene3D" id="3.30.70.1050">
    <property type="entry name" value="Trigger factor ribosome-binding domain"/>
    <property type="match status" value="1"/>
</dbReference>
<evidence type="ECO:0000256" key="1">
    <source>
        <dbReference type="ARBA" id="ARBA00000971"/>
    </source>
</evidence>
<evidence type="ECO:0000313" key="13">
    <source>
        <dbReference type="EMBL" id="MCA9376872.1"/>
    </source>
</evidence>
<keyword evidence="7" id="KW-0143">Chaperone</keyword>
<evidence type="ECO:0000256" key="7">
    <source>
        <dbReference type="ARBA" id="ARBA00023186"/>
    </source>
</evidence>
<dbReference type="InterPro" id="IPR005215">
    <property type="entry name" value="Trig_fac"/>
</dbReference>
<comment type="caution">
    <text evidence="13">The sequence shown here is derived from an EMBL/GenBank/DDBJ whole genome shotgun (WGS) entry which is preliminary data.</text>
</comment>
<dbReference type="InterPro" id="IPR037041">
    <property type="entry name" value="Trigger_fac_C_sf"/>
</dbReference>
<reference evidence="13" key="1">
    <citation type="submission" date="2020-04" db="EMBL/GenBank/DDBJ databases">
        <authorList>
            <person name="Zhang T."/>
        </authorList>
    </citation>
    <scope>NUCLEOTIDE SEQUENCE</scope>
    <source>
        <strain evidence="13">HKST-UBA17</strain>
    </source>
</reference>
<dbReference type="Pfam" id="PF05698">
    <property type="entry name" value="Trigger_C"/>
    <property type="match status" value="1"/>
</dbReference>
<keyword evidence="6" id="KW-0697">Rotamase</keyword>
<dbReference type="GO" id="GO:0005737">
    <property type="term" value="C:cytoplasm"/>
    <property type="evidence" value="ECO:0007669"/>
    <property type="project" value="UniProtKB-SubCell"/>
</dbReference>
<gene>
    <name evidence="13" type="ORF">KC685_03050</name>
</gene>
<dbReference type="InterPro" id="IPR036611">
    <property type="entry name" value="Trigger_fac_ribosome-bd_sf"/>
</dbReference>
<evidence type="ECO:0000259" key="11">
    <source>
        <dbReference type="Pfam" id="PF05697"/>
    </source>
</evidence>
<feature type="domain" description="Trigger factor C-terminal" evidence="12">
    <location>
        <begin position="184"/>
        <end position="312"/>
    </location>
</feature>
<evidence type="ECO:0000256" key="3">
    <source>
        <dbReference type="ARBA" id="ARBA00005464"/>
    </source>
</evidence>
<feature type="region of interest" description="Disordered" evidence="10">
    <location>
        <begin position="364"/>
        <end position="410"/>
    </location>
</feature>
<comment type="catalytic activity">
    <reaction evidence="1">
        <text>[protein]-peptidylproline (omega=180) = [protein]-peptidylproline (omega=0)</text>
        <dbReference type="Rhea" id="RHEA:16237"/>
        <dbReference type="Rhea" id="RHEA-COMP:10747"/>
        <dbReference type="Rhea" id="RHEA-COMP:10748"/>
        <dbReference type="ChEBI" id="CHEBI:83833"/>
        <dbReference type="ChEBI" id="CHEBI:83834"/>
        <dbReference type="EC" id="5.2.1.8"/>
    </reaction>
</comment>
<dbReference type="SUPFAM" id="SSF109998">
    <property type="entry name" value="Triger factor/SurA peptide-binding domain-like"/>
    <property type="match status" value="1"/>
</dbReference>
<reference evidence="13" key="2">
    <citation type="journal article" date="2021" name="Microbiome">
        <title>Successional dynamics and alternative stable states in a saline activated sludge microbial community over 9 years.</title>
        <authorList>
            <person name="Wang Y."/>
            <person name="Ye J."/>
            <person name="Ju F."/>
            <person name="Liu L."/>
            <person name="Boyd J.A."/>
            <person name="Deng Y."/>
            <person name="Parks D.H."/>
            <person name="Jiang X."/>
            <person name="Yin X."/>
            <person name="Woodcroft B.J."/>
            <person name="Tyson G.W."/>
            <person name="Hugenholtz P."/>
            <person name="Polz M.F."/>
            <person name="Zhang T."/>
        </authorList>
    </citation>
    <scope>NUCLEOTIDE SEQUENCE</scope>
    <source>
        <strain evidence="13">HKST-UBA17</strain>
    </source>
</reference>
<dbReference type="Pfam" id="PF05697">
    <property type="entry name" value="Trigger_N"/>
    <property type="match status" value="1"/>
</dbReference>
<proteinExistence type="inferred from homology"/>
<name>A0A955I304_9BACT</name>
<evidence type="ECO:0000256" key="5">
    <source>
        <dbReference type="ARBA" id="ARBA00016902"/>
    </source>
</evidence>
<evidence type="ECO:0000256" key="9">
    <source>
        <dbReference type="ARBA" id="ARBA00029986"/>
    </source>
</evidence>
<evidence type="ECO:0000256" key="8">
    <source>
        <dbReference type="ARBA" id="ARBA00023235"/>
    </source>
</evidence>
<organism evidence="13 14">
    <name type="scientific">Candidatus Dojkabacteria bacterium</name>
    <dbReference type="NCBI Taxonomy" id="2099670"/>
    <lineage>
        <taxon>Bacteria</taxon>
        <taxon>Candidatus Dojkabacteria</taxon>
    </lineage>
</organism>